<protein>
    <submittedName>
        <fullName evidence="1">Uncharacterized protein</fullName>
    </submittedName>
</protein>
<dbReference type="EMBL" id="RSTW01000010">
    <property type="protein sequence ID" value="MIT44651.1"/>
    <property type="molecule type" value="Genomic_DNA"/>
</dbReference>
<dbReference type="Proteomes" id="UP000885418">
    <property type="component" value="Unassembled WGS sequence"/>
</dbReference>
<comment type="caution">
    <text evidence="1">The sequence shown here is derived from an EMBL/GenBank/DDBJ whole genome shotgun (WGS) entry which is preliminary data.</text>
</comment>
<name>A0A402SQD5_SALER</name>
<dbReference type="AlphaFoldDB" id="A0A402SQD5"/>
<accession>A0A402SQD5</accession>
<gene>
    <name evidence="1" type="ORF">ATQ15_14110</name>
</gene>
<evidence type="ECO:0000313" key="1">
    <source>
        <dbReference type="EMBL" id="MIT44651.1"/>
    </source>
</evidence>
<reference evidence="1" key="1">
    <citation type="submission" date="2018-07" db="EMBL/GenBank/DDBJ databases">
        <authorList>
            <consortium name="GenomeTrakr network: Whole genome sequencing for foodborne pathogen traceback"/>
        </authorList>
    </citation>
    <scope>NUCLEOTIDE SEQUENCE [LARGE SCALE GENOMIC DNA]</scope>
    <source>
        <strain evidence="1">CFSAN034452</strain>
    </source>
</reference>
<organism evidence="1">
    <name type="scientific">Salmonella enterica</name>
    <name type="common">Salmonella choleraesuis</name>
    <dbReference type="NCBI Taxonomy" id="28901"/>
    <lineage>
        <taxon>Bacteria</taxon>
        <taxon>Pseudomonadati</taxon>
        <taxon>Pseudomonadota</taxon>
        <taxon>Gammaproteobacteria</taxon>
        <taxon>Enterobacterales</taxon>
        <taxon>Enterobacteriaceae</taxon>
        <taxon>Salmonella</taxon>
    </lineage>
</organism>
<proteinExistence type="predicted"/>
<sequence length="59" mass="7022">MFKKIVQDKASDLLKDESEELRVFFEDIDAKQKDIDTEKTKIKEEHSDGARITRHRFIV</sequence>